<proteinExistence type="predicted"/>
<evidence type="ECO:0000259" key="3">
    <source>
        <dbReference type="Pfam" id="PF08543"/>
    </source>
</evidence>
<evidence type="ECO:0000313" key="5">
    <source>
        <dbReference type="Proteomes" id="UP000242999"/>
    </source>
</evidence>
<dbReference type="STRING" id="64971.SAMN05421831_11116"/>
<dbReference type="GO" id="GO:0008972">
    <property type="term" value="F:phosphomethylpyrimidine kinase activity"/>
    <property type="evidence" value="ECO:0007669"/>
    <property type="project" value="InterPro"/>
</dbReference>
<keyword evidence="4" id="KW-0418">Kinase</keyword>
<protein>
    <recommendedName>
        <fullName evidence="2">hydroxymethylpyrimidine kinase</fullName>
        <ecNumber evidence="2">2.7.1.49</ecNumber>
    </recommendedName>
</protein>
<evidence type="ECO:0000256" key="2">
    <source>
        <dbReference type="ARBA" id="ARBA00012135"/>
    </source>
</evidence>
<dbReference type="Gene3D" id="3.40.1190.20">
    <property type="match status" value="1"/>
</dbReference>
<name>A0A1H6TN10_9GAMM</name>
<comment type="pathway">
    <text evidence="1">Cofactor biosynthesis; thiamine diphosphate biosynthesis.</text>
</comment>
<dbReference type="CDD" id="cd01169">
    <property type="entry name" value="HMPP_kinase"/>
    <property type="match status" value="1"/>
</dbReference>
<dbReference type="GO" id="GO:0009228">
    <property type="term" value="P:thiamine biosynthetic process"/>
    <property type="evidence" value="ECO:0007669"/>
    <property type="project" value="InterPro"/>
</dbReference>
<dbReference type="UniPathway" id="UPA00060">
    <property type="reaction ID" value="UER00138"/>
</dbReference>
<evidence type="ECO:0000256" key="1">
    <source>
        <dbReference type="ARBA" id="ARBA00004948"/>
    </source>
</evidence>
<dbReference type="GO" id="GO:0005829">
    <property type="term" value="C:cytosol"/>
    <property type="evidence" value="ECO:0007669"/>
    <property type="project" value="TreeGrafter"/>
</dbReference>
<keyword evidence="4" id="KW-0808">Transferase</keyword>
<organism evidence="4 5">
    <name type="scientific">Allopseudospirillum japonicum</name>
    <dbReference type="NCBI Taxonomy" id="64971"/>
    <lineage>
        <taxon>Bacteria</taxon>
        <taxon>Pseudomonadati</taxon>
        <taxon>Pseudomonadota</taxon>
        <taxon>Gammaproteobacteria</taxon>
        <taxon>Oceanospirillales</taxon>
        <taxon>Oceanospirillaceae</taxon>
        <taxon>Allopseudospirillum</taxon>
    </lineage>
</organism>
<accession>A0A1H6TN10</accession>
<dbReference type="Proteomes" id="UP000242999">
    <property type="component" value="Unassembled WGS sequence"/>
</dbReference>
<sequence length="290" mass="30870">MPILNYRKAPVVLVLAGHDPSGGAGLSADIEAIRAQQVWAVTVATALTVQDTRKVYQVQAVDAHLIEAQAQKLSEDFNIAAIKIGLVPNLAVLEVIVRILDAHPKVPVVLDPVLRSGAGQAMSDAHLLPALAHHLIAYAHIATPNTLELAALAQAKTPNLVAEVGTPLATQATASGLQYPDEHQAQQAYALLQRGCHAVLVTGTHADSPAVKNTLYQSDVPPITHRWSRLDNEYHGSGCTLASALAARLALGEPLEVACLSAQDYTWRALHAAYQIGQGQLLPQRLFNNP</sequence>
<dbReference type="InterPro" id="IPR004399">
    <property type="entry name" value="HMP/HMP-P_kinase_dom"/>
</dbReference>
<dbReference type="RefSeq" id="WP_093311331.1">
    <property type="nucleotide sequence ID" value="NZ_FNYH01000011.1"/>
</dbReference>
<evidence type="ECO:0000313" key="4">
    <source>
        <dbReference type="EMBL" id="SEI81428.1"/>
    </source>
</evidence>
<dbReference type="InterPro" id="IPR013749">
    <property type="entry name" value="PM/HMP-P_kinase-1"/>
</dbReference>
<dbReference type="OrthoDB" id="9789949at2"/>
<dbReference type="Pfam" id="PF08543">
    <property type="entry name" value="Phos_pyr_kin"/>
    <property type="match status" value="1"/>
</dbReference>
<dbReference type="EC" id="2.7.1.49" evidence="2"/>
<gene>
    <name evidence="4" type="ORF">SAMN05421831_11116</name>
</gene>
<dbReference type="PANTHER" id="PTHR20858">
    <property type="entry name" value="PHOSPHOMETHYLPYRIMIDINE KINASE"/>
    <property type="match status" value="1"/>
</dbReference>
<feature type="domain" description="Pyridoxamine kinase/Phosphomethylpyrimidine kinase" evidence="3">
    <location>
        <begin position="19"/>
        <end position="280"/>
    </location>
</feature>
<dbReference type="PANTHER" id="PTHR20858:SF17">
    <property type="entry name" value="HYDROXYMETHYLPYRIMIDINE_PHOSPHOMETHYLPYRIMIDINE KINASE THI20-RELATED"/>
    <property type="match status" value="1"/>
</dbReference>
<keyword evidence="5" id="KW-1185">Reference proteome</keyword>
<dbReference type="InterPro" id="IPR029056">
    <property type="entry name" value="Ribokinase-like"/>
</dbReference>
<dbReference type="EMBL" id="FNYH01000011">
    <property type="protein sequence ID" value="SEI81428.1"/>
    <property type="molecule type" value="Genomic_DNA"/>
</dbReference>
<dbReference type="GO" id="GO:0008902">
    <property type="term" value="F:hydroxymethylpyrimidine kinase activity"/>
    <property type="evidence" value="ECO:0007669"/>
    <property type="project" value="UniProtKB-EC"/>
</dbReference>
<reference evidence="5" key="1">
    <citation type="submission" date="2016-10" db="EMBL/GenBank/DDBJ databases">
        <authorList>
            <person name="Varghese N."/>
            <person name="Submissions S."/>
        </authorList>
    </citation>
    <scope>NUCLEOTIDE SEQUENCE [LARGE SCALE GENOMIC DNA]</scope>
    <source>
        <strain evidence="5">DSM 7165</strain>
    </source>
</reference>
<dbReference type="AlphaFoldDB" id="A0A1H6TN10"/>
<dbReference type="SUPFAM" id="SSF53613">
    <property type="entry name" value="Ribokinase-like"/>
    <property type="match status" value="1"/>
</dbReference>
<dbReference type="GO" id="GO:0009229">
    <property type="term" value="P:thiamine diphosphate biosynthetic process"/>
    <property type="evidence" value="ECO:0007669"/>
    <property type="project" value="UniProtKB-UniPathway"/>
</dbReference>